<keyword evidence="4" id="KW-0238">DNA-binding</keyword>
<dbReference type="PROSITE" id="PS50995">
    <property type="entry name" value="HTH_MARR_2"/>
    <property type="match status" value="1"/>
</dbReference>
<dbReference type="InterPro" id="IPR055166">
    <property type="entry name" value="Transc_reg_Sar_Rot_HTH"/>
</dbReference>
<dbReference type="Pfam" id="PF22381">
    <property type="entry name" value="Staph_reg_Sar_Rot"/>
    <property type="match status" value="1"/>
</dbReference>
<organism evidence="7 8">
    <name type="scientific">Saccharibacter floricola DSM 15669</name>
    <dbReference type="NCBI Taxonomy" id="1123227"/>
    <lineage>
        <taxon>Bacteria</taxon>
        <taxon>Pseudomonadati</taxon>
        <taxon>Pseudomonadota</taxon>
        <taxon>Alphaproteobacteria</taxon>
        <taxon>Acetobacterales</taxon>
        <taxon>Acetobacteraceae</taxon>
        <taxon>Saccharibacter</taxon>
    </lineage>
</organism>
<comment type="caution">
    <text evidence="7">The sequence shown here is derived from an EMBL/GenBank/DDBJ whole genome shotgun (WGS) entry which is preliminary data.</text>
</comment>
<keyword evidence="3" id="KW-0805">Transcription regulation</keyword>
<keyword evidence="8" id="KW-1185">Reference proteome</keyword>
<dbReference type="PANTHER" id="PTHR33164:SF5">
    <property type="entry name" value="ORGANIC HYDROPEROXIDE RESISTANCE TRANSCRIPTIONAL REGULATOR"/>
    <property type="match status" value="1"/>
</dbReference>
<dbReference type="Proteomes" id="UP001062901">
    <property type="component" value="Unassembled WGS sequence"/>
</dbReference>
<keyword evidence="5" id="KW-0804">Transcription</keyword>
<comment type="subcellular location">
    <subcellularLocation>
        <location evidence="1">Cytoplasm</location>
    </subcellularLocation>
</comment>
<feature type="domain" description="HTH marR-type" evidence="6">
    <location>
        <begin position="12"/>
        <end position="152"/>
    </location>
</feature>
<reference evidence="7" key="1">
    <citation type="submission" date="2013-04" db="EMBL/GenBank/DDBJ databases">
        <title>The genome sequencing project of 58 acetic acid bacteria.</title>
        <authorList>
            <person name="Okamoto-Kainuma A."/>
            <person name="Ishikawa M."/>
            <person name="Umino S."/>
            <person name="Koizumi Y."/>
            <person name="Shiwa Y."/>
            <person name="Yoshikawa H."/>
            <person name="Matsutani M."/>
            <person name="Matsushita K."/>
        </authorList>
    </citation>
    <scope>NUCLEOTIDE SEQUENCE</scope>
    <source>
        <strain evidence="7">DSM 15669</strain>
    </source>
</reference>
<protein>
    <submittedName>
        <fullName evidence="7">OhrR family transcriptional regulator</fullName>
    </submittedName>
</protein>
<evidence type="ECO:0000313" key="7">
    <source>
        <dbReference type="EMBL" id="GBQ07037.1"/>
    </source>
</evidence>
<name>A0ABQ0NZ11_9PROT</name>
<gene>
    <name evidence="7" type="ORF">AA15669_1196</name>
</gene>
<sequence>MVDEAPNGLSLDEQVCFPFYEASNLLQRLYRPLLEPFNLTYAQYLVMLVLWEYDGTSEVTVGMIGARLGFETGILSPLLKRMEARGHVIRKRSKDDERRVIITLTQHGRSLRDKAQTIPEQLLRHSRLSESDTHRLRENAQNFTRCLRDMLRSRSV</sequence>
<dbReference type="InterPro" id="IPR039422">
    <property type="entry name" value="MarR/SlyA-like"/>
</dbReference>
<evidence type="ECO:0000259" key="6">
    <source>
        <dbReference type="PROSITE" id="PS50995"/>
    </source>
</evidence>
<evidence type="ECO:0000256" key="4">
    <source>
        <dbReference type="ARBA" id="ARBA00023125"/>
    </source>
</evidence>
<dbReference type="PANTHER" id="PTHR33164">
    <property type="entry name" value="TRANSCRIPTIONAL REGULATOR, MARR FAMILY"/>
    <property type="match status" value="1"/>
</dbReference>
<evidence type="ECO:0000256" key="5">
    <source>
        <dbReference type="ARBA" id="ARBA00023163"/>
    </source>
</evidence>
<dbReference type="SMART" id="SM00347">
    <property type="entry name" value="HTH_MARR"/>
    <property type="match status" value="1"/>
</dbReference>
<evidence type="ECO:0000256" key="3">
    <source>
        <dbReference type="ARBA" id="ARBA00023015"/>
    </source>
</evidence>
<dbReference type="InterPro" id="IPR000835">
    <property type="entry name" value="HTH_MarR-typ"/>
</dbReference>
<dbReference type="InterPro" id="IPR036390">
    <property type="entry name" value="WH_DNA-bd_sf"/>
</dbReference>
<evidence type="ECO:0000256" key="1">
    <source>
        <dbReference type="ARBA" id="ARBA00004496"/>
    </source>
</evidence>
<evidence type="ECO:0000256" key="2">
    <source>
        <dbReference type="ARBA" id="ARBA00022490"/>
    </source>
</evidence>
<dbReference type="SUPFAM" id="SSF46785">
    <property type="entry name" value="Winged helix' DNA-binding domain"/>
    <property type="match status" value="1"/>
</dbReference>
<keyword evidence="2" id="KW-0963">Cytoplasm</keyword>
<dbReference type="RefSeq" id="WP_018980466.1">
    <property type="nucleotide sequence ID" value="NZ_BAQD01000021.1"/>
</dbReference>
<evidence type="ECO:0000313" key="8">
    <source>
        <dbReference type="Proteomes" id="UP001062901"/>
    </source>
</evidence>
<dbReference type="InterPro" id="IPR036388">
    <property type="entry name" value="WH-like_DNA-bd_sf"/>
</dbReference>
<proteinExistence type="predicted"/>
<dbReference type="Gene3D" id="1.10.10.10">
    <property type="entry name" value="Winged helix-like DNA-binding domain superfamily/Winged helix DNA-binding domain"/>
    <property type="match status" value="1"/>
</dbReference>
<accession>A0ABQ0NZ11</accession>
<dbReference type="EMBL" id="BAQD01000021">
    <property type="protein sequence ID" value="GBQ07037.1"/>
    <property type="molecule type" value="Genomic_DNA"/>
</dbReference>